<evidence type="ECO:0000256" key="8">
    <source>
        <dbReference type="ARBA" id="ARBA00023163"/>
    </source>
</evidence>
<dbReference type="GO" id="GO:0005737">
    <property type="term" value="C:cytoplasm"/>
    <property type="evidence" value="ECO:0007669"/>
    <property type="project" value="EnsemblFungi"/>
</dbReference>
<comment type="similarity">
    <text evidence="2">Belongs to the NFX1 family.</text>
</comment>
<dbReference type="GeneID" id="11468912"/>
<dbReference type="RefSeq" id="XP_003645634.1">
    <property type="nucleotide sequence ID" value="XM_003645586.1"/>
</dbReference>
<dbReference type="AlphaFoldDB" id="G8JRP8"/>
<dbReference type="Proteomes" id="UP000006790">
    <property type="component" value="Chromosome 3"/>
</dbReference>
<dbReference type="InterPro" id="IPR000967">
    <property type="entry name" value="Znf_NFX1"/>
</dbReference>
<dbReference type="GO" id="GO:0000981">
    <property type="term" value="F:DNA-binding transcription factor activity, RNA polymerase II-specific"/>
    <property type="evidence" value="ECO:0007669"/>
    <property type="project" value="TreeGrafter"/>
</dbReference>
<evidence type="ECO:0000256" key="9">
    <source>
        <dbReference type="ARBA" id="ARBA00023242"/>
    </source>
</evidence>
<accession>G8JRP8</accession>
<feature type="domain" description="R3H" evidence="12">
    <location>
        <begin position="698"/>
        <end position="761"/>
    </location>
</feature>
<dbReference type="InParanoid" id="G8JRP8"/>
<evidence type="ECO:0000259" key="11">
    <source>
        <dbReference type="PROSITE" id="PS50089"/>
    </source>
</evidence>
<dbReference type="Gene3D" id="3.30.1370.50">
    <property type="entry name" value="R3H-like domain"/>
    <property type="match status" value="1"/>
</dbReference>
<reference evidence="14" key="1">
    <citation type="journal article" date="2012" name="G3 (Bethesda)">
        <title>Pichia sorbitophila, an interspecies yeast hybrid reveals early steps of genome resolution following polyploidization.</title>
        <authorList>
            <person name="Leh Louis V."/>
            <person name="Despons L."/>
            <person name="Friedrich A."/>
            <person name="Martin T."/>
            <person name="Durrens P."/>
            <person name="Casaregola S."/>
            <person name="Neuveglise C."/>
            <person name="Fairhead C."/>
            <person name="Marck C."/>
            <person name="Cruz J.A."/>
            <person name="Straub M.L."/>
            <person name="Kugler V."/>
            <person name="Sacerdot C."/>
            <person name="Uzunov Z."/>
            <person name="Thierry A."/>
            <person name="Weiss S."/>
            <person name="Bleykasten C."/>
            <person name="De Montigny J."/>
            <person name="Jacques N."/>
            <person name="Jung P."/>
            <person name="Lemaire M."/>
            <person name="Mallet S."/>
            <person name="Morel G."/>
            <person name="Richard G.F."/>
            <person name="Sarkar A."/>
            <person name="Savel G."/>
            <person name="Schacherer J."/>
            <person name="Seret M.L."/>
            <person name="Talla E."/>
            <person name="Samson G."/>
            <person name="Jubin C."/>
            <person name="Poulain J."/>
            <person name="Vacherie B."/>
            <person name="Barbe V."/>
            <person name="Pelletier E."/>
            <person name="Sherman D.J."/>
            <person name="Westhof E."/>
            <person name="Weissenbach J."/>
            <person name="Baret P.V."/>
            <person name="Wincker P."/>
            <person name="Gaillardin C."/>
            <person name="Dujon B."/>
            <person name="Souciet J.L."/>
        </authorList>
    </citation>
    <scope>NUCLEOTIDE SEQUENCE [LARGE SCALE GENOMIC DNA]</scope>
    <source>
        <strain evidence="14">CBS 270.75 / DBVPG 7215 / KCTC 17166 / NRRL Y-17582</strain>
    </source>
</reference>
<feature type="domain" description="RING-type" evidence="11">
    <location>
        <begin position="46"/>
        <end position="95"/>
    </location>
</feature>
<dbReference type="InterPro" id="IPR034078">
    <property type="entry name" value="NFX1_fam"/>
</dbReference>
<dbReference type="EMBL" id="CP002499">
    <property type="protein sequence ID" value="AET38817.1"/>
    <property type="molecule type" value="Genomic_DNA"/>
</dbReference>
<dbReference type="OMA" id="CPHPCDS"/>
<dbReference type="GO" id="GO:0000977">
    <property type="term" value="F:RNA polymerase II transcription regulatory region sequence-specific DNA binding"/>
    <property type="evidence" value="ECO:0007669"/>
    <property type="project" value="TreeGrafter"/>
</dbReference>
<dbReference type="GO" id="GO:0000122">
    <property type="term" value="P:negative regulation of transcription by RNA polymerase II"/>
    <property type="evidence" value="ECO:0007669"/>
    <property type="project" value="TreeGrafter"/>
</dbReference>
<name>G8JRP8_ERECY</name>
<dbReference type="KEGG" id="erc:Ecym_3327"/>
<dbReference type="STRING" id="931890.G8JRP8"/>
<dbReference type="Pfam" id="PF01422">
    <property type="entry name" value="zf-NF-X1"/>
    <property type="match status" value="4"/>
</dbReference>
<evidence type="ECO:0000256" key="3">
    <source>
        <dbReference type="ARBA" id="ARBA00022723"/>
    </source>
</evidence>
<evidence type="ECO:0000256" key="10">
    <source>
        <dbReference type="PROSITE-ProRule" id="PRU00175"/>
    </source>
</evidence>
<dbReference type="CDD" id="cd06006">
    <property type="entry name" value="R3H_unknown_2"/>
    <property type="match status" value="1"/>
</dbReference>
<evidence type="ECO:0000256" key="6">
    <source>
        <dbReference type="ARBA" id="ARBA00022833"/>
    </source>
</evidence>
<protein>
    <recommendedName>
        <fullName evidence="15">R3H domain-containing protein</fullName>
    </recommendedName>
</protein>
<evidence type="ECO:0000259" key="12">
    <source>
        <dbReference type="PROSITE" id="PS51061"/>
    </source>
</evidence>
<evidence type="ECO:0000313" key="14">
    <source>
        <dbReference type="Proteomes" id="UP000006790"/>
    </source>
</evidence>
<keyword evidence="7" id="KW-0805">Transcription regulation</keyword>
<keyword evidence="3" id="KW-0479">Metal-binding</keyword>
<dbReference type="SMART" id="SM00393">
    <property type="entry name" value="R3H"/>
    <property type="match status" value="1"/>
</dbReference>
<dbReference type="PROSITE" id="PS50089">
    <property type="entry name" value="ZF_RING_2"/>
    <property type="match status" value="1"/>
</dbReference>
<evidence type="ECO:0000256" key="7">
    <source>
        <dbReference type="ARBA" id="ARBA00023015"/>
    </source>
</evidence>
<keyword evidence="14" id="KW-1185">Reference proteome</keyword>
<keyword evidence="4" id="KW-0677">Repeat</keyword>
<organism evidence="13 14">
    <name type="scientific">Eremothecium cymbalariae (strain CBS 270.75 / DBVPG 7215 / KCTC 17166 / NRRL Y-17582)</name>
    <name type="common">Yeast</name>
    <dbReference type="NCBI Taxonomy" id="931890"/>
    <lineage>
        <taxon>Eukaryota</taxon>
        <taxon>Fungi</taxon>
        <taxon>Dikarya</taxon>
        <taxon>Ascomycota</taxon>
        <taxon>Saccharomycotina</taxon>
        <taxon>Saccharomycetes</taxon>
        <taxon>Saccharomycetales</taxon>
        <taxon>Saccharomycetaceae</taxon>
        <taxon>Eremothecium</taxon>
    </lineage>
</organism>
<evidence type="ECO:0000256" key="5">
    <source>
        <dbReference type="ARBA" id="ARBA00022771"/>
    </source>
</evidence>
<evidence type="ECO:0008006" key="15">
    <source>
        <dbReference type="Google" id="ProtNLM"/>
    </source>
</evidence>
<keyword evidence="5 10" id="KW-0863">Zinc-finger</keyword>
<dbReference type="PANTHER" id="PTHR12360:SF12">
    <property type="entry name" value="TRANSCRIPTIONAL REPRESSOR NF-X1"/>
    <property type="match status" value="1"/>
</dbReference>
<keyword evidence="8" id="KW-0804">Transcription</keyword>
<evidence type="ECO:0000256" key="1">
    <source>
        <dbReference type="ARBA" id="ARBA00004123"/>
    </source>
</evidence>
<dbReference type="InterPro" id="IPR036867">
    <property type="entry name" value="R3H_dom_sf"/>
</dbReference>
<dbReference type="OrthoDB" id="6512771at2759"/>
<dbReference type="GO" id="GO:0070651">
    <property type="term" value="P:nonfunctional rRNA decay"/>
    <property type="evidence" value="ECO:0007669"/>
    <property type="project" value="EnsemblFungi"/>
</dbReference>
<dbReference type="SUPFAM" id="SSF57850">
    <property type="entry name" value="RING/U-box"/>
    <property type="match status" value="1"/>
</dbReference>
<keyword evidence="6" id="KW-0862">Zinc</keyword>
<keyword evidence="9" id="KW-0539">Nucleus</keyword>
<dbReference type="InterPro" id="IPR001374">
    <property type="entry name" value="R3H_dom"/>
</dbReference>
<dbReference type="GO" id="GO:0008270">
    <property type="term" value="F:zinc ion binding"/>
    <property type="evidence" value="ECO:0007669"/>
    <property type="project" value="UniProtKB-KW"/>
</dbReference>
<sequence length="926" mass="103552">MLNTSERSSEVEEVSYSDYLSEADDDGLPYYEKAIKDIQNGYLYQCLICTVEIDSTCRMYACSNCYRVYDYECIMEWAKKSSKRSADSTWKCPNCYHSYNKVLPKKRSTCWCGKQINPEKNATYPNSCGQTCGASICKHGCASTCHLGPHPKCMVPVGLKCKCGKITEQISCYQTKAVKPKLSCKLPCGLPLPCGVHTCQKICHSGPCGRCNTVMSGKFKCYCGSNHLDSIICKDVAVTKMSRSGKHKKWIGVFSCKNIREVRYRCKEHSFNESCKPSPSPDARIQCPYSPNICKTCCCGNTTLIDMQQKREKCTDPIPTCDQRCGKPLSCGKHTCPMTCHPGKCMDPCLQIEERKCSCQERTFLTPCQFDGKPSCNIKCENLMSCRRHRCIKRCCSGKPLALARSSTITPWLDKNDESLIEAEHICFKNCNRKLSCGLHHCTNKCHPGKCPPCLESDSNDLVCPCGKSVILAPVRCGTVRPNCNYPCINTLRGSMPCGHRAPFHKCHPSTEDCPPCTAFVYKPCKCGKLTAARTICFQNDISCGRKCAAKLTNCHHLCQKQCHPPGECPNTCTEVCGLKRSACEHLCTANCHGDEICPDVPCLEEVVVSCGCGRRSLKVPCGAYKDKESATATQSLLCDDDCAKVQKHQMLLQTLRSSESTNKAEHGSSSVINKPTSYEDLGLPYSEQMMCVFSKQATWCKNIQDSLIRLLEDKSRKSLHFKPMKAPQRQFVHELSKAFGLYSESQDREPKRSVFVKILKTSKIPAIGLSEALLLYQRMKTFQKERRDLELQHNTTKILISIPIDDGSDSKTLEASCNAILITGVPRTVTVENIKACFDECLKQTLLKDPQFRLINSNAYIYPSNFLEISANVETDIQRLVPYFSHVCERKQIGYNVSAHKLTADFNKTSQALNNSFISTEDPDF</sequence>
<dbReference type="PANTHER" id="PTHR12360">
    <property type="entry name" value="NUCLEAR TRANSCRIPTION FACTOR, X-BOX BINDING 1 NFX1"/>
    <property type="match status" value="1"/>
</dbReference>
<dbReference type="CDD" id="cd06008">
    <property type="entry name" value="NF-X1-zinc-finger"/>
    <property type="match status" value="3"/>
</dbReference>
<dbReference type="HOGENOM" id="CLU_005714_2_2_1"/>
<dbReference type="Pfam" id="PF01424">
    <property type="entry name" value="R3H"/>
    <property type="match status" value="1"/>
</dbReference>
<dbReference type="InterPro" id="IPR034077">
    <property type="entry name" value="R3H_FAP1"/>
</dbReference>
<dbReference type="SMART" id="SM00438">
    <property type="entry name" value="ZnF_NFX"/>
    <property type="match status" value="8"/>
</dbReference>
<dbReference type="SUPFAM" id="SSF82708">
    <property type="entry name" value="R3H domain"/>
    <property type="match status" value="1"/>
</dbReference>
<dbReference type="FunCoup" id="G8JRP8">
    <property type="interactions" value="969"/>
</dbReference>
<evidence type="ECO:0000313" key="13">
    <source>
        <dbReference type="EMBL" id="AET38817.1"/>
    </source>
</evidence>
<comment type="subcellular location">
    <subcellularLocation>
        <location evidence="1">Nucleus</location>
    </subcellularLocation>
</comment>
<dbReference type="GO" id="GO:0005634">
    <property type="term" value="C:nucleus"/>
    <property type="evidence" value="ECO:0007669"/>
    <property type="project" value="UniProtKB-SubCell"/>
</dbReference>
<evidence type="ECO:0000256" key="4">
    <source>
        <dbReference type="ARBA" id="ARBA00022737"/>
    </source>
</evidence>
<dbReference type="eggNOG" id="KOG1952">
    <property type="taxonomic scope" value="Eukaryota"/>
</dbReference>
<proteinExistence type="inferred from homology"/>
<gene>
    <name evidence="13" type="ordered locus">Ecym_3327</name>
</gene>
<evidence type="ECO:0000256" key="2">
    <source>
        <dbReference type="ARBA" id="ARBA00007269"/>
    </source>
</evidence>
<dbReference type="PROSITE" id="PS51061">
    <property type="entry name" value="R3H"/>
    <property type="match status" value="1"/>
</dbReference>
<dbReference type="InterPro" id="IPR001841">
    <property type="entry name" value="Znf_RING"/>
</dbReference>